<evidence type="ECO:0000256" key="2">
    <source>
        <dbReference type="SAM" id="Phobius"/>
    </source>
</evidence>
<feature type="region of interest" description="Disordered" evidence="1">
    <location>
        <begin position="148"/>
        <end position="173"/>
    </location>
</feature>
<evidence type="ECO:0000256" key="1">
    <source>
        <dbReference type="SAM" id="MobiDB-lite"/>
    </source>
</evidence>
<dbReference type="PANTHER" id="PTHR34048:SF5">
    <property type="entry name" value="INNER MEMBRANE LOCALIZED PROTEIN"/>
    <property type="match status" value="1"/>
</dbReference>
<accession>A0A2G5DT05</accession>
<keyword evidence="2" id="KW-1133">Transmembrane helix</keyword>
<dbReference type="FunCoup" id="A0A2G5DT05">
    <property type="interactions" value="1207"/>
</dbReference>
<proteinExistence type="predicted"/>
<keyword evidence="2" id="KW-0472">Membrane</keyword>
<dbReference type="Proteomes" id="UP000230069">
    <property type="component" value="Unassembled WGS sequence"/>
</dbReference>
<dbReference type="STRING" id="218851.A0A2G5DT05"/>
<feature type="transmembrane region" description="Helical" evidence="2">
    <location>
        <begin position="78"/>
        <end position="98"/>
    </location>
</feature>
<sequence>MATLANPFASSTRNPHFHFSSSGSSSKLEEQWIVNASPRNLSLTPIRQKKGGISTSKRSLTVQAGYSGDAGRPSTGSIFVGGFILGGIVVGTLGCVYAPQISKALAGTDRKEIMRKLPKFIYDEEKALEKTRKILADKIEQLNSAIDDVSSQLRAGDPPNGMPISSDEIEAAA</sequence>
<dbReference type="InterPro" id="IPR040377">
    <property type="entry name" value="Ssl2009-like"/>
</dbReference>
<dbReference type="AlphaFoldDB" id="A0A2G5DT05"/>
<dbReference type="GO" id="GO:0009535">
    <property type="term" value="C:chloroplast thylakoid membrane"/>
    <property type="evidence" value="ECO:0007669"/>
    <property type="project" value="TreeGrafter"/>
</dbReference>
<reference evidence="3 4" key="1">
    <citation type="submission" date="2017-09" db="EMBL/GenBank/DDBJ databases">
        <title>WGS assembly of Aquilegia coerulea Goldsmith.</title>
        <authorList>
            <person name="Hodges S."/>
            <person name="Kramer E."/>
            <person name="Nordborg M."/>
            <person name="Tomkins J."/>
            <person name="Borevitz J."/>
            <person name="Derieg N."/>
            <person name="Yan J."/>
            <person name="Mihaltcheva S."/>
            <person name="Hayes R.D."/>
            <person name="Rokhsar D."/>
        </authorList>
    </citation>
    <scope>NUCLEOTIDE SEQUENCE [LARGE SCALE GENOMIC DNA]</scope>
    <source>
        <strain evidence="4">cv. Goldsmith</strain>
    </source>
</reference>
<keyword evidence="4" id="KW-1185">Reference proteome</keyword>
<evidence type="ECO:0000313" key="4">
    <source>
        <dbReference type="Proteomes" id="UP000230069"/>
    </source>
</evidence>
<dbReference type="PANTHER" id="PTHR34048">
    <property type="entry name" value="LOW-DENSITY RECEPTOR-LIKE PROTEIN"/>
    <property type="match status" value="1"/>
</dbReference>
<evidence type="ECO:0008006" key="5">
    <source>
        <dbReference type="Google" id="ProtNLM"/>
    </source>
</evidence>
<dbReference type="OrthoDB" id="1700403at2759"/>
<dbReference type="InParanoid" id="A0A2G5DT05"/>
<dbReference type="EMBL" id="KZ305032">
    <property type="protein sequence ID" value="PIA46653.1"/>
    <property type="molecule type" value="Genomic_DNA"/>
</dbReference>
<feature type="region of interest" description="Disordered" evidence="1">
    <location>
        <begin position="1"/>
        <end position="23"/>
    </location>
</feature>
<gene>
    <name evidence="3" type="ORF">AQUCO_01500298v1</name>
</gene>
<organism evidence="3 4">
    <name type="scientific">Aquilegia coerulea</name>
    <name type="common">Rocky mountain columbine</name>
    <dbReference type="NCBI Taxonomy" id="218851"/>
    <lineage>
        <taxon>Eukaryota</taxon>
        <taxon>Viridiplantae</taxon>
        <taxon>Streptophyta</taxon>
        <taxon>Embryophyta</taxon>
        <taxon>Tracheophyta</taxon>
        <taxon>Spermatophyta</taxon>
        <taxon>Magnoliopsida</taxon>
        <taxon>Ranunculales</taxon>
        <taxon>Ranunculaceae</taxon>
        <taxon>Thalictroideae</taxon>
        <taxon>Aquilegia</taxon>
    </lineage>
</organism>
<evidence type="ECO:0000313" key="3">
    <source>
        <dbReference type="EMBL" id="PIA46653.1"/>
    </source>
</evidence>
<name>A0A2G5DT05_AQUCA</name>
<dbReference type="GO" id="GO:0009706">
    <property type="term" value="C:chloroplast inner membrane"/>
    <property type="evidence" value="ECO:0007669"/>
    <property type="project" value="TreeGrafter"/>
</dbReference>
<protein>
    <recommendedName>
        <fullName evidence="5">Inner membrane localized protein</fullName>
    </recommendedName>
</protein>
<keyword evidence="2" id="KW-0812">Transmembrane</keyword>